<organism evidence="1 2">
    <name type="scientific">Naganishia onofrii</name>
    <dbReference type="NCBI Taxonomy" id="1851511"/>
    <lineage>
        <taxon>Eukaryota</taxon>
        <taxon>Fungi</taxon>
        <taxon>Dikarya</taxon>
        <taxon>Basidiomycota</taxon>
        <taxon>Agaricomycotina</taxon>
        <taxon>Tremellomycetes</taxon>
        <taxon>Filobasidiales</taxon>
        <taxon>Filobasidiaceae</taxon>
        <taxon>Naganishia</taxon>
    </lineage>
</organism>
<dbReference type="Proteomes" id="UP001234202">
    <property type="component" value="Unassembled WGS sequence"/>
</dbReference>
<reference evidence="1" key="1">
    <citation type="submission" date="2023-04" db="EMBL/GenBank/DDBJ databases">
        <title>Draft Genome sequencing of Naganishia species isolated from polar environments using Oxford Nanopore Technology.</title>
        <authorList>
            <person name="Leo P."/>
            <person name="Venkateswaran K."/>
        </authorList>
    </citation>
    <scope>NUCLEOTIDE SEQUENCE</scope>
    <source>
        <strain evidence="1">DBVPG 5303</strain>
    </source>
</reference>
<evidence type="ECO:0000313" key="2">
    <source>
        <dbReference type="Proteomes" id="UP001234202"/>
    </source>
</evidence>
<dbReference type="EMBL" id="JASBWV010000011">
    <property type="protein sequence ID" value="KAJ9123713.1"/>
    <property type="molecule type" value="Genomic_DNA"/>
</dbReference>
<accession>A0ACC2XI78</accession>
<name>A0ACC2XI78_9TREE</name>
<gene>
    <name evidence="1" type="ORF">QFC24_003487</name>
</gene>
<evidence type="ECO:0000313" key="1">
    <source>
        <dbReference type="EMBL" id="KAJ9123713.1"/>
    </source>
</evidence>
<proteinExistence type="predicted"/>
<sequence>MDDQLEQSINQSIDQLVLRLQRREITSSRHAAQETAQLLYRFVGAAKFASIEQLIGMIKTVGSRLVAANPKQLAVGNIIRKVLRLIREEYKVACAGHLASLHLDDDDMDTTDDSSDDGEDIKLADVSIPGTPMPPTPGIHVPSNHFLSDAYQRPASGQLAGNSGSFFPPGAASSDLSPSHSPRPVPKSIHTASLSTFVQMRHNKIQLERAGSTTSVFANGTDGTGFDLTTMTPGIFASDLTSFFTPAINSAQEQRTSFPGLTPHLHTAPTSNSNDMSSTKSGGRELRRAQNQAVKQQQQYEAFNKKSMQMKPVLVDAIREVVDEIETTWESCAKGAREHVHSSEIILTVGYSKTVEAFLKAAFKERNFTVIVAETAPSLLGRTMAKALAKLGIPTIIVPDSNIYALMPRVTKVLLGAHAVLANGGFFTVSGALVAAMAARVHSTPVVVVAGQFKFAPAWNLHHDIAALDFGDPSDILGYEEGELLDKVEVANPFYDYVKPDLVNLFVTNEGDHAPSYIYKIIKEAYDDEDVEM</sequence>
<keyword evidence="2" id="KW-1185">Reference proteome</keyword>
<protein>
    <submittedName>
        <fullName evidence="1">Uncharacterized protein</fullName>
    </submittedName>
</protein>
<comment type="caution">
    <text evidence="1">The sequence shown here is derived from an EMBL/GenBank/DDBJ whole genome shotgun (WGS) entry which is preliminary data.</text>
</comment>